<dbReference type="InterPro" id="IPR029058">
    <property type="entry name" value="AB_hydrolase_fold"/>
</dbReference>
<gene>
    <name evidence="2" type="ORF">ICJ83_09450</name>
</gene>
<accession>A0A8J6PZL7</accession>
<evidence type="ECO:0000313" key="2">
    <source>
        <dbReference type="EMBL" id="MBD0832358.1"/>
    </source>
</evidence>
<organism evidence="2 3">
    <name type="scientific">Aestuariibaculum sediminum</name>
    <dbReference type="NCBI Taxonomy" id="2770637"/>
    <lineage>
        <taxon>Bacteria</taxon>
        <taxon>Pseudomonadati</taxon>
        <taxon>Bacteroidota</taxon>
        <taxon>Flavobacteriia</taxon>
        <taxon>Flavobacteriales</taxon>
        <taxon>Flavobacteriaceae</taxon>
    </lineage>
</organism>
<comment type="caution">
    <text evidence="2">The sequence shown here is derived from an EMBL/GenBank/DDBJ whole genome shotgun (WGS) entry which is preliminary data.</text>
</comment>
<dbReference type="InterPro" id="IPR000073">
    <property type="entry name" value="AB_hydrolase_1"/>
</dbReference>
<dbReference type="EMBL" id="JACVXB010000003">
    <property type="protein sequence ID" value="MBD0832358.1"/>
    <property type="molecule type" value="Genomic_DNA"/>
</dbReference>
<dbReference type="Proteomes" id="UP000600588">
    <property type="component" value="Unassembled WGS sequence"/>
</dbReference>
<protein>
    <submittedName>
        <fullName evidence="2">Alpha/beta hydrolase</fullName>
    </submittedName>
</protein>
<dbReference type="Pfam" id="PF00561">
    <property type="entry name" value="Abhydrolase_1"/>
    <property type="match status" value="1"/>
</dbReference>
<dbReference type="RefSeq" id="WP_188230138.1">
    <property type="nucleotide sequence ID" value="NZ_JACVXB010000003.1"/>
</dbReference>
<dbReference type="GO" id="GO:0016787">
    <property type="term" value="F:hydrolase activity"/>
    <property type="evidence" value="ECO:0007669"/>
    <property type="project" value="UniProtKB-KW"/>
</dbReference>
<reference evidence="2 3" key="1">
    <citation type="submission" date="2020-09" db="EMBL/GenBank/DDBJ databases">
        <title>TT11 complete genome.</title>
        <authorList>
            <person name="Wu Z."/>
        </authorList>
    </citation>
    <scope>NUCLEOTIDE SEQUENCE [LARGE SCALE GENOMIC DNA]</scope>
    <source>
        <strain evidence="2 3">TT11</strain>
    </source>
</reference>
<evidence type="ECO:0000259" key="1">
    <source>
        <dbReference type="Pfam" id="PF00561"/>
    </source>
</evidence>
<dbReference type="AlphaFoldDB" id="A0A8J6PZL7"/>
<evidence type="ECO:0000313" key="3">
    <source>
        <dbReference type="Proteomes" id="UP000600588"/>
    </source>
</evidence>
<dbReference type="PANTHER" id="PTHR46438">
    <property type="entry name" value="ALPHA/BETA-HYDROLASES SUPERFAMILY PROTEIN"/>
    <property type="match status" value="1"/>
</dbReference>
<feature type="domain" description="AB hydrolase-1" evidence="1">
    <location>
        <begin position="74"/>
        <end position="181"/>
    </location>
</feature>
<sequence length="274" mass="31044">MNQIIVKTIGKLVNTFCYIAPYQAAKMAVNIFSTPRKGQLLTEENQYLKSAKQNTLNYEGINIQTYQWPGSQKTILLVHGWESNTYRWKDLIELLKVENYNIVSIDAPGHGNSGHKTFNAVLYSECINLAASTFKPNIIIGHSIGGTASALATHNYKLPIEKLILLGAPSNFDEVIENYVKIMGYNKKVVTAMNDYFLKHFGKLPSFYAIENFSENLLPQGLIIHDKKDRIISYRDALQISKHYNNAKLVKTKGFGHGLKNEIVYNHILEFLNT</sequence>
<name>A0A8J6PZL7_9FLAO</name>
<keyword evidence="3" id="KW-1185">Reference proteome</keyword>
<keyword evidence="2" id="KW-0378">Hydrolase</keyword>
<proteinExistence type="predicted"/>
<dbReference type="SUPFAM" id="SSF53474">
    <property type="entry name" value="alpha/beta-Hydrolases"/>
    <property type="match status" value="1"/>
</dbReference>
<dbReference type="Gene3D" id="3.40.50.1820">
    <property type="entry name" value="alpha/beta hydrolase"/>
    <property type="match status" value="1"/>
</dbReference>